<name>A0A0A2V5V6_PARBA</name>
<dbReference type="GO" id="GO:0006071">
    <property type="term" value="P:glycerol metabolic process"/>
    <property type="evidence" value="ECO:0007669"/>
    <property type="project" value="TreeGrafter"/>
</dbReference>
<keyword evidence="8" id="KW-1185">Reference proteome</keyword>
<dbReference type="GO" id="GO:0046167">
    <property type="term" value="P:glycerol-3-phosphate biosynthetic process"/>
    <property type="evidence" value="ECO:0007669"/>
    <property type="project" value="TreeGrafter"/>
</dbReference>
<organism evidence="7 8">
    <name type="scientific">Paracoccidioides lutzii (strain ATCC MYA-826 / Pb01)</name>
    <name type="common">Paracoccidioides brasiliensis</name>
    <dbReference type="NCBI Taxonomy" id="502779"/>
    <lineage>
        <taxon>Eukaryota</taxon>
        <taxon>Fungi</taxon>
        <taxon>Dikarya</taxon>
        <taxon>Ascomycota</taxon>
        <taxon>Pezizomycotina</taxon>
        <taxon>Eurotiomycetes</taxon>
        <taxon>Eurotiomycetidae</taxon>
        <taxon>Onygenales</taxon>
        <taxon>Ajellomycetaceae</taxon>
        <taxon>Paracoccidioides</taxon>
    </lineage>
</organism>
<dbReference type="GO" id="GO:0004370">
    <property type="term" value="F:glycerol kinase activity"/>
    <property type="evidence" value="ECO:0007669"/>
    <property type="project" value="TreeGrafter"/>
</dbReference>
<feature type="domain" description="Carbohydrate kinase FGGY C-terminal" evidence="6">
    <location>
        <begin position="110"/>
        <end position="217"/>
    </location>
</feature>
<dbReference type="EMBL" id="KN293997">
    <property type="protein sequence ID" value="KGQ01697.1"/>
    <property type="molecule type" value="Genomic_DNA"/>
</dbReference>
<dbReference type="SUPFAM" id="SSF53067">
    <property type="entry name" value="Actin-like ATPase domain"/>
    <property type="match status" value="1"/>
</dbReference>
<keyword evidence="5" id="KW-0067">ATP-binding</keyword>
<keyword evidence="2" id="KW-0808">Transferase</keyword>
<evidence type="ECO:0000256" key="3">
    <source>
        <dbReference type="ARBA" id="ARBA00022741"/>
    </source>
</evidence>
<dbReference type="InterPro" id="IPR018485">
    <property type="entry name" value="FGGY_C"/>
</dbReference>
<gene>
    <name evidence="7" type="ORF">PAAG_11543</name>
</gene>
<dbReference type="Gene3D" id="3.30.420.40">
    <property type="match status" value="1"/>
</dbReference>
<dbReference type="GO" id="GO:0006641">
    <property type="term" value="P:triglyceride metabolic process"/>
    <property type="evidence" value="ECO:0007669"/>
    <property type="project" value="TreeGrafter"/>
</dbReference>
<evidence type="ECO:0000256" key="4">
    <source>
        <dbReference type="ARBA" id="ARBA00022777"/>
    </source>
</evidence>
<evidence type="ECO:0000259" key="6">
    <source>
        <dbReference type="Pfam" id="PF02782"/>
    </source>
</evidence>
<dbReference type="GO" id="GO:0005739">
    <property type="term" value="C:mitochondrion"/>
    <property type="evidence" value="ECO:0007669"/>
    <property type="project" value="TreeGrafter"/>
</dbReference>
<dbReference type="AlphaFoldDB" id="A0A0A2V5V6"/>
<dbReference type="KEGG" id="pbl:PAAG_11543"/>
<accession>A0A0A2V5V6</accession>
<dbReference type="VEuPathDB" id="FungiDB:PAAG_11543"/>
<dbReference type="OrthoDB" id="5422795at2759"/>
<dbReference type="RefSeq" id="XP_002795245.2">
    <property type="nucleotide sequence ID" value="XM_002795199.2"/>
</dbReference>
<dbReference type="eggNOG" id="KOG2517">
    <property type="taxonomic scope" value="Eukaryota"/>
</dbReference>
<dbReference type="Proteomes" id="UP000002059">
    <property type="component" value="Partially assembled WGS sequence"/>
</dbReference>
<proteinExistence type="inferred from homology"/>
<dbReference type="Pfam" id="PF02782">
    <property type="entry name" value="FGGY_C"/>
    <property type="match status" value="1"/>
</dbReference>
<evidence type="ECO:0000256" key="5">
    <source>
        <dbReference type="ARBA" id="ARBA00022840"/>
    </source>
</evidence>
<dbReference type="GeneID" id="9098439"/>
<dbReference type="GO" id="GO:0005524">
    <property type="term" value="F:ATP binding"/>
    <property type="evidence" value="ECO:0007669"/>
    <property type="project" value="UniProtKB-KW"/>
</dbReference>
<dbReference type="HOGENOM" id="CLU_1124856_0_0_1"/>
<dbReference type="InterPro" id="IPR043129">
    <property type="entry name" value="ATPase_NBD"/>
</dbReference>
<evidence type="ECO:0000313" key="8">
    <source>
        <dbReference type="Proteomes" id="UP000002059"/>
    </source>
</evidence>
<dbReference type="PANTHER" id="PTHR10196:SF69">
    <property type="entry name" value="GLYCEROL KINASE"/>
    <property type="match status" value="1"/>
</dbReference>
<keyword evidence="4" id="KW-0418">Kinase</keyword>
<reference evidence="7 8" key="1">
    <citation type="journal article" date="2011" name="PLoS Genet.">
        <title>Comparative genomic analysis of human fungal pathogens causing paracoccidioidomycosis.</title>
        <authorList>
            <person name="Desjardins C.A."/>
            <person name="Champion M.D."/>
            <person name="Holder J.W."/>
            <person name="Muszewska A."/>
            <person name="Goldberg J."/>
            <person name="Bailao A.M."/>
            <person name="Brigido M.M."/>
            <person name="Ferreira M.E."/>
            <person name="Garcia A.M."/>
            <person name="Grynberg M."/>
            <person name="Gujja S."/>
            <person name="Heiman D.I."/>
            <person name="Henn M.R."/>
            <person name="Kodira C.D."/>
            <person name="Leon-Narvaez H."/>
            <person name="Longo L.V."/>
            <person name="Ma L.J."/>
            <person name="Malavazi I."/>
            <person name="Matsuo A.L."/>
            <person name="Morais F.V."/>
            <person name="Pereira M."/>
            <person name="Rodriguez-Brito S."/>
            <person name="Sakthikumar S."/>
            <person name="Salem-Izacc S.M."/>
            <person name="Sykes S.M."/>
            <person name="Teixeira M.M."/>
            <person name="Vallejo M.C."/>
            <person name="Walter M.E."/>
            <person name="Yandava C."/>
            <person name="Young S."/>
            <person name="Zeng Q."/>
            <person name="Zucker J."/>
            <person name="Felipe M.S."/>
            <person name="Goldman G.H."/>
            <person name="Haas B.J."/>
            <person name="McEwen J.G."/>
            <person name="Nino-Vega G."/>
            <person name="Puccia R."/>
            <person name="San-Blas G."/>
            <person name="Soares C.M."/>
            <person name="Birren B.W."/>
            <person name="Cuomo C.A."/>
        </authorList>
    </citation>
    <scope>NUCLEOTIDE SEQUENCE [LARGE SCALE GENOMIC DNA]</scope>
    <source>
        <strain evidence="8">ATCC MYA-826 / Pb01</strain>
    </source>
</reference>
<protein>
    <recommendedName>
        <fullName evidence="6">Carbohydrate kinase FGGY C-terminal domain-containing protein</fullName>
    </recommendedName>
</protein>
<dbReference type="PANTHER" id="PTHR10196">
    <property type="entry name" value="SUGAR KINASE"/>
    <property type="match status" value="1"/>
</dbReference>
<comment type="similarity">
    <text evidence="1">Belongs to the FGGY kinase family.</text>
</comment>
<evidence type="ECO:0000256" key="2">
    <source>
        <dbReference type="ARBA" id="ARBA00022679"/>
    </source>
</evidence>
<sequence length="247" mass="27239">MFPTVPHIKEAYDDDVTNASRTKFTNLYSLEYDDTLLSFFELDSSRISLPRIGIWLHGREPSAMVSEARAHGLPATAGYQLCESPVYALEGGIAVSGSELPPFLIRWRCVSVTAFNGIFAPYWIDDAKGSIFGISQHTQHGHIARANLEAVCLQTKTILNAMEKDIGEKLRELTVDGGLSVSDICMHPQSDIIQIYIERPKMYEITAADAAIAAGYAIGIFEDLDGLRGLNRSNSMIFESEITESES</sequence>
<keyword evidence="3" id="KW-0547">Nucleotide-binding</keyword>
<evidence type="ECO:0000313" key="7">
    <source>
        <dbReference type="EMBL" id="KGQ01697.1"/>
    </source>
</evidence>
<dbReference type="STRING" id="502779.A0A0A2V5V6"/>
<evidence type="ECO:0000256" key="1">
    <source>
        <dbReference type="ARBA" id="ARBA00009156"/>
    </source>
</evidence>